<proteinExistence type="predicted"/>
<feature type="non-terminal residue" evidence="1">
    <location>
        <position position="1"/>
    </location>
</feature>
<dbReference type="InterPro" id="IPR036635">
    <property type="entry name" value="MurB_C_sf"/>
</dbReference>
<reference evidence="1 2" key="1">
    <citation type="submission" date="2017-09" db="EMBL/GenBank/DDBJ databases">
        <title>Bacterial strain isolated from the female urinary microbiota.</title>
        <authorList>
            <person name="Thomas-White K."/>
            <person name="Kumar N."/>
            <person name="Forster S."/>
            <person name="Putonti C."/>
            <person name="Lawley T."/>
            <person name="Wolfe A.J."/>
        </authorList>
    </citation>
    <scope>NUCLEOTIDE SEQUENCE [LARGE SCALE GENOMIC DNA]</scope>
    <source>
        <strain evidence="1 2">UMB1301</strain>
    </source>
</reference>
<evidence type="ECO:0000313" key="2">
    <source>
        <dbReference type="Proteomes" id="UP000235598"/>
    </source>
</evidence>
<dbReference type="SUPFAM" id="SSF56194">
    <property type="entry name" value="Uridine diphospho-N-Acetylenolpyruvylglucosamine reductase, MurB, C-terminal domain"/>
    <property type="match status" value="1"/>
</dbReference>
<protein>
    <submittedName>
        <fullName evidence="1">Uncharacterized protein</fullName>
    </submittedName>
</protein>
<dbReference type="Gene3D" id="3.90.78.10">
    <property type="entry name" value="UDP-N-acetylenolpyruvoylglucosamine reductase, C-terminal domain"/>
    <property type="match status" value="1"/>
</dbReference>
<organism evidence="1 2">
    <name type="scientific">Brevibacterium paucivorans</name>
    <dbReference type="NCBI Taxonomy" id="170994"/>
    <lineage>
        <taxon>Bacteria</taxon>
        <taxon>Bacillati</taxon>
        <taxon>Actinomycetota</taxon>
        <taxon>Actinomycetes</taxon>
        <taxon>Micrococcales</taxon>
        <taxon>Brevibacteriaceae</taxon>
        <taxon>Brevibacterium</taxon>
    </lineage>
</organism>
<accession>A0A2N6VJR7</accession>
<gene>
    <name evidence="1" type="ORF">CJ199_12490</name>
</gene>
<comment type="caution">
    <text evidence="1">The sequence shown here is derived from an EMBL/GenBank/DDBJ whole genome shotgun (WGS) entry which is preliminary data.</text>
</comment>
<sequence>LELRRSKGMVLDDDDHDTWSAGSFFTNPIL</sequence>
<evidence type="ECO:0000313" key="1">
    <source>
        <dbReference type="EMBL" id="PMD04366.1"/>
    </source>
</evidence>
<dbReference type="EMBL" id="PNHK01000122">
    <property type="protein sequence ID" value="PMD04366.1"/>
    <property type="molecule type" value="Genomic_DNA"/>
</dbReference>
<dbReference type="AlphaFoldDB" id="A0A2N6VJR7"/>
<dbReference type="GO" id="GO:0008762">
    <property type="term" value="F:UDP-N-acetylmuramate dehydrogenase activity"/>
    <property type="evidence" value="ECO:0007669"/>
    <property type="project" value="InterPro"/>
</dbReference>
<dbReference type="Proteomes" id="UP000235598">
    <property type="component" value="Unassembled WGS sequence"/>
</dbReference>
<feature type="non-terminal residue" evidence="1">
    <location>
        <position position="30"/>
    </location>
</feature>
<name>A0A2N6VJR7_9MICO</name>